<reference evidence="2 3" key="1">
    <citation type="journal article" date="2016" name="Nat. Commun.">
        <title>Thousands of microbial genomes shed light on interconnected biogeochemical processes in an aquifer system.</title>
        <authorList>
            <person name="Anantharaman K."/>
            <person name="Brown C.T."/>
            <person name="Hug L.A."/>
            <person name="Sharon I."/>
            <person name="Castelle C.J."/>
            <person name="Probst A.J."/>
            <person name="Thomas B.C."/>
            <person name="Singh A."/>
            <person name="Wilkins M.J."/>
            <person name="Karaoz U."/>
            <person name="Brodie E.L."/>
            <person name="Williams K.H."/>
            <person name="Hubbard S.S."/>
            <person name="Banfield J.F."/>
        </authorList>
    </citation>
    <scope>NUCLEOTIDE SEQUENCE [LARGE SCALE GENOMIC DNA]</scope>
</reference>
<protein>
    <recommendedName>
        <fullName evidence="4">ABC transporter permease</fullName>
    </recommendedName>
</protein>
<accession>A0A1F6B111</accession>
<dbReference type="InterPro" id="IPR010390">
    <property type="entry name" value="ABC-2_transporter-like"/>
</dbReference>
<dbReference type="AlphaFoldDB" id="A0A1F6B111"/>
<evidence type="ECO:0000256" key="1">
    <source>
        <dbReference type="SAM" id="Phobius"/>
    </source>
</evidence>
<keyword evidence="1" id="KW-0812">Transmembrane</keyword>
<dbReference type="Pfam" id="PF06182">
    <property type="entry name" value="ABC2_membrane_6"/>
    <property type="match status" value="1"/>
</dbReference>
<keyword evidence="1" id="KW-1133">Transmembrane helix</keyword>
<feature type="transmembrane region" description="Helical" evidence="1">
    <location>
        <begin position="178"/>
        <end position="201"/>
    </location>
</feature>
<dbReference type="PANTHER" id="PTHR36832:SF1">
    <property type="entry name" value="SLR1174 PROTEIN"/>
    <property type="match status" value="1"/>
</dbReference>
<comment type="caution">
    <text evidence="2">The sequence shown here is derived from an EMBL/GenBank/DDBJ whole genome shotgun (WGS) entry which is preliminary data.</text>
</comment>
<dbReference type="Proteomes" id="UP000176409">
    <property type="component" value="Unassembled WGS sequence"/>
</dbReference>
<dbReference type="PANTHER" id="PTHR36832">
    <property type="entry name" value="SLR1174 PROTEIN-RELATED"/>
    <property type="match status" value="1"/>
</dbReference>
<sequence length="264" mass="30528">MKGYLQIIKGTIEEYATYRLSFILWRVRIVVQLLIVYFMWWAIFAEHQELFGYTQASILTYILLSAFVRPFVMGTRTQEVGELIRSGDLSNFLVRPVSFLKFCASRDIADKLLNVIFAVVEIVILFFLLRPPVFFQTDMVILLLAGIALIMGMIQFFYFSLILSYLGFWTPDVWAPRFLSFVLAEFFTGVLFPLDILPIPLFTLSQSLPFYYFVYFPLKVYLGKLSVMAITQGFIIGLVWLVALWMLASVVWNRGLRAYAAEGK</sequence>
<evidence type="ECO:0000313" key="2">
    <source>
        <dbReference type="EMBL" id="OGG30611.1"/>
    </source>
</evidence>
<feature type="transmembrane region" description="Helical" evidence="1">
    <location>
        <begin position="112"/>
        <end position="129"/>
    </location>
</feature>
<proteinExistence type="predicted"/>
<evidence type="ECO:0008006" key="4">
    <source>
        <dbReference type="Google" id="ProtNLM"/>
    </source>
</evidence>
<feature type="transmembrane region" description="Helical" evidence="1">
    <location>
        <begin position="141"/>
        <end position="166"/>
    </location>
</feature>
<dbReference type="EMBL" id="MFJZ01000012">
    <property type="protein sequence ID" value="OGG30611.1"/>
    <property type="molecule type" value="Genomic_DNA"/>
</dbReference>
<gene>
    <name evidence="2" type="ORF">A2973_04015</name>
</gene>
<feature type="transmembrane region" description="Helical" evidence="1">
    <location>
        <begin position="20"/>
        <end position="44"/>
    </location>
</feature>
<organism evidence="2 3">
    <name type="scientific">Candidatus Gottesmanbacteria bacterium RIFCSPLOWO2_01_FULL_49_10</name>
    <dbReference type="NCBI Taxonomy" id="1798396"/>
    <lineage>
        <taxon>Bacteria</taxon>
        <taxon>Candidatus Gottesmaniibacteriota</taxon>
    </lineage>
</organism>
<feature type="transmembrane region" description="Helical" evidence="1">
    <location>
        <begin position="221"/>
        <end position="247"/>
    </location>
</feature>
<dbReference type="STRING" id="1798396.A2973_04015"/>
<evidence type="ECO:0000313" key="3">
    <source>
        <dbReference type="Proteomes" id="UP000176409"/>
    </source>
</evidence>
<keyword evidence="1" id="KW-0472">Membrane</keyword>
<name>A0A1F6B111_9BACT</name>
<feature type="transmembrane region" description="Helical" evidence="1">
    <location>
        <begin position="50"/>
        <end position="68"/>
    </location>
</feature>